<keyword evidence="4" id="KW-1133">Transmembrane helix</keyword>
<dbReference type="InterPro" id="IPR019734">
    <property type="entry name" value="TPR_rpt"/>
</dbReference>
<evidence type="ECO:0000256" key="1">
    <source>
        <dbReference type="ARBA" id="ARBA00010062"/>
    </source>
</evidence>
<evidence type="ECO:0000313" key="6">
    <source>
        <dbReference type="EMBL" id="MBE9237030.1"/>
    </source>
</evidence>
<keyword evidence="2" id="KW-0732">Signal</keyword>
<dbReference type="SUPFAM" id="SSF48452">
    <property type="entry name" value="TPR-like"/>
    <property type="match status" value="2"/>
</dbReference>
<proteinExistence type="inferred from homology"/>
<dbReference type="PANTHER" id="PTHR30483">
    <property type="entry name" value="LEUCINE-SPECIFIC-BINDING PROTEIN"/>
    <property type="match status" value="1"/>
</dbReference>
<dbReference type="PANTHER" id="PTHR30483:SF6">
    <property type="entry name" value="PERIPLASMIC BINDING PROTEIN OF ABC TRANSPORTER FOR NATURAL AMINO ACIDS"/>
    <property type="match status" value="1"/>
</dbReference>
<dbReference type="Gene3D" id="1.25.40.10">
    <property type="entry name" value="Tetratricopeptide repeat domain"/>
    <property type="match status" value="2"/>
</dbReference>
<dbReference type="InterPro" id="IPR027417">
    <property type="entry name" value="P-loop_NTPase"/>
</dbReference>
<dbReference type="Gene3D" id="3.40.50.300">
    <property type="entry name" value="P-loop containing nucleotide triphosphate hydrolases"/>
    <property type="match status" value="1"/>
</dbReference>
<dbReference type="Gene3D" id="3.40.50.2300">
    <property type="match status" value="2"/>
</dbReference>
<evidence type="ECO:0000256" key="2">
    <source>
        <dbReference type="ARBA" id="ARBA00022729"/>
    </source>
</evidence>
<dbReference type="Pfam" id="PF13458">
    <property type="entry name" value="Peripla_BP_6"/>
    <property type="match status" value="1"/>
</dbReference>
<keyword evidence="4" id="KW-0812">Transmembrane</keyword>
<dbReference type="InterPro" id="IPR011990">
    <property type="entry name" value="TPR-like_helical_dom_sf"/>
</dbReference>
<feature type="transmembrane region" description="Helical" evidence="4">
    <location>
        <begin position="584"/>
        <end position="610"/>
    </location>
</feature>
<dbReference type="CDD" id="cd06268">
    <property type="entry name" value="PBP1_ABC_transporter_LIVBP-like"/>
    <property type="match status" value="1"/>
</dbReference>
<dbReference type="Proteomes" id="UP000606776">
    <property type="component" value="Unassembled WGS sequence"/>
</dbReference>
<dbReference type="PROSITE" id="PS50005">
    <property type="entry name" value="TPR"/>
    <property type="match status" value="1"/>
</dbReference>
<comment type="similarity">
    <text evidence="1">Belongs to the leucine-binding protein family.</text>
</comment>
<protein>
    <submittedName>
        <fullName evidence="6">ABC transporter substrate-binding protein</fullName>
    </submittedName>
</protein>
<dbReference type="InterPro" id="IPR028082">
    <property type="entry name" value="Peripla_BP_I"/>
</dbReference>
<dbReference type="SMART" id="SM00028">
    <property type="entry name" value="TPR"/>
    <property type="match status" value="5"/>
</dbReference>
<accession>A0ABR9VI12</accession>
<evidence type="ECO:0000313" key="7">
    <source>
        <dbReference type="Proteomes" id="UP000606776"/>
    </source>
</evidence>
<sequence>MNLSTNLPPNPYIIGRPITDPKKFFGREGLFSLINDNLLQNVQLILLYGQRRIGKSSLLNLIPKKIGSDEFIFINFDFQAIVISSNDEILSNIAHEILENLELPQDNNDVLEHLAENIKQDFQTFHREFLPQVYLNIGNKKIVFLWDEFDVLTERYDEKETRIFLEYIVKLLNRDQRLFIIPVVGRHINRLETLVSFLRQASYKEIALLDEYNAEKLITKPTEGILTYQPEAIEAILNLSAGSPYFTQVICHTIYGQVRDNYGKNPNNNLLTITPQNVENVINQAIEAGRGGLAWFWDGLNLQQQIIIAAAADAQEMAIANNQSVIEEPLTLLTNAYSIVITQDLKDAYEQLFEYGFLDETKRRVKIEFVRLWLVKEHRLKDEITNLEEINQDDVSQLLLVADRLRQNNPEGALSIYQQAFKLNPNNFRGVISLAQEYLNIQNIDEASNLYKRAYQFYSKLNHHQQELIVQPLLTLAQQKSQGQDFEQALEICTMAYEIDSEQSEDILIEVREDYGHELILNREWVKAEEQFTLVLQIDSNRKSSKQKLAEIQTLKSRTDLKVADKNSASVNINTNQISTWLNWGLRFGGFLGGLAIILLLGFGGYTVFFSKPCPTGEKKEFGFWCVVDNSRISRGDRTFFPNIINRFRDQGIQAFKKGDYQQAEELFKQAVRANQNDPEVRIYYNNALARQQSFSFTFAVVVPIDNTSTSNGEEILRGVAAAQNQFNQNKGLNGKLLEIVIANDGNANNGNTKDGNANNGNTKDGNTKYAEQVAQQLANDSSILGVIGHKSSDATKIALPVYEKAGLPIISATSTSVLLNHPVFFRSLYSDESAGQKLAEYAYKQLKLKKAVIFANPNSPYSNSIREVFTNTFEKLGGEVVRKPLIDLTATTFDPEKEVAKSVYTDKAEIALLFPSTDTTDIAIKIAKEITNRNARLKTQNFPIQEVKMLAGDTLYNYDPTIESGGKDVEGLIIAIPWFRGTPAAEEFAKKSKELWGGDVSWRTATSYDATQAFINALSKNASRTTVLERLKNVNLPANETSGYPFQFTEDRERQGESILVKVQNGKFVEIESR</sequence>
<gene>
    <name evidence="6" type="ORF">IQ227_13590</name>
</gene>
<dbReference type="InterPro" id="IPR028081">
    <property type="entry name" value="Leu-bd"/>
</dbReference>
<dbReference type="SUPFAM" id="SSF53822">
    <property type="entry name" value="Periplasmic binding protein-like I"/>
    <property type="match status" value="1"/>
</dbReference>
<dbReference type="EMBL" id="JADEWB010000073">
    <property type="protein sequence ID" value="MBE9237030.1"/>
    <property type="molecule type" value="Genomic_DNA"/>
</dbReference>
<keyword evidence="4" id="KW-0472">Membrane</keyword>
<keyword evidence="7" id="KW-1185">Reference proteome</keyword>
<dbReference type="RefSeq" id="WP_193943049.1">
    <property type="nucleotide sequence ID" value="NZ_JADEWB010000073.1"/>
</dbReference>
<dbReference type="SUPFAM" id="SSF52540">
    <property type="entry name" value="P-loop containing nucleoside triphosphate hydrolases"/>
    <property type="match status" value="1"/>
</dbReference>
<name>A0ABR9VI12_9CYAN</name>
<dbReference type="InterPro" id="IPR051010">
    <property type="entry name" value="BCAA_transport"/>
</dbReference>
<feature type="repeat" description="TPR" evidence="3">
    <location>
        <begin position="645"/>
        <end position="678"/>
    </location>
</feature>
<evidence type="ECO:0000256" key="3">
    <source>
        <dbReference type="PROSITE-ProRule" id="PRU00339"/>
    </source>
</evidence>
<evidence type="ECO:0000256" key="4">
    <source>
        <dbReference type="SAM" id="Phobius"/>
    </source>
</evidence>
<comment type="caution">
    <text evidence="6">The sequence shown here is derived from an EMBL/GenBank/DDBJ whole genome shotgun (WGS) entry which is preliminary data.</text>
</comment>
<keyword evidence="3" id="KW-0802">TPR repeat</keyword>
<feature type="domain" description="Leucine-binding protein" evidence="5">
    <location>
        <begin position="766"/>
        <end position="1067"/>
    </location>
</feature>
<evidence type="ECO:0000259" key="5">
    <source>
        <dbReference type="Pfam" id="PF13458"/>
    </source>
</evidence>
<reference evidence="6 7" key="1">
    <citation type="submission" date="2020-10" db="EMBL/GenBank/DDBJ databases">
        <authorList>
            <person name="Castelo-Branco R."/>
            <person name="Eusebio N."/>
            <person name="Adriana R."/>
            <person name="Vieira A."/>
            <person name="Brugerolle De Fraissinette N."/>
            <person name="Rezende De Castro R."/>
            <person name="Schneider M.P."/>
            <person name="Vasconcelos V."/>
            <person name="Leao P.N."/>
        </authorList>
    </citation>
    <scope>NUCLEOTIDE SEQUENCE [LARGE SCALE GENOMIC DNA]</scope>
    <source>
        <strain evidence="6 7">LEGE 00250</strain>
    </source>
</reference>
<organism evidence="6 7">
    <name type="scientific">Sphaerospermopsis aphanizomenoides LEGE 00250</name>
    <dbReference type="NCBI Taxonomy" id="2777972"/>
    <lineage>
        <taxon>Bacteria</taxon>
        <taxon>Bacillati</taxon>
        <taxon>Cyanobacteriota</taxon>
        <taxon>Cyanophyceae</taxon>
        <taxon>Nostocales</taxon>
        <taxon>Aphanizomenonaceae</taxon>
        <taxon>Sphaerospermopsis</taxon>
        <taxon>Sphaerospermopsis aphanizomenoides</taxon>
    </lineage>
</organism>